<organism evidence="1 2">
    <name type="scientific">Ensete ventricosum</name>
    <name type="common">Abyssinian banana</name>
    <name type="synonym">Musa ensete</name>
    <dbReference type="NCBI Taxonomy" id="4639"/>
    <lineage>
        <taxon>Eukaryota</taxon>
        <taxon>Viridiplantae</taxon>
        <taxon>Streptophyta</taxon>
        <taxon>Embryophyta</taxon>
        <taxon>Tracheophyta</taxon>
        <taxon>Spermatophyta</taxon>
        <taxon>Magnoliopsida</taxon>
        <taxon>Liliopsida</taxon>
        <taxon>Zingiberales</taxon>
        <taxon>Musaceae</taxon>
        <taxon>Ensete</taxon>
    </lineage>
</organism>
<dbReference type="EMBL" id="AMZH03000108">
    <property type="protein sequence ID" value="RRT85478.1"/>
    <property type="molecule type" value="Genomic_DNA"/>
</dbReference>
<protein>
    <submittedName>
        <fullName evidence="1">Uncharacterized protein</fullName>
    </submittedName>
</protein>
<gene>
    <name evidence="1" type="ORF">B296_00001568</name>
</gene>
<dbReference type="AlphaFoldDB" id="A0A427BAI5"/>
<evidence type="ECO:0000313" key="2">
    <source>
        <dbReference type="Proteomes" id="UP000287651"/>
    </source>
</evidence>
<name>A0A427BAI5_ENSVE</name>
<reference evidence="1 2" key="1">
    <citation type="journal article" date="2014" name="Agronomy (Basel)">
        <title>A Draft Genome Sequence for Ensete ventricosum, the Drought-Tolerant Tree Against Hunger.</title>
        <authorList>
            <person name="Harrison J."/>
            <person name="Moore K.A."/>
            <person name="Paszkiewicz K."/>
            <person name="Jones T."/>
            <person name="Grant M."/>
            <person name="Ambacheew D."/>
            <person name="Muzemil S."/>
            <person name="Studholme D.J."/>
        </authorList>
    </citation>
    <scope>NUCLEOTIDE SEQUENCE [LARGE SCALE GENOMIC DNA]</scope>
</reference>
<evidence type="ECO:0000313" key="1">
    <source>
        <dbReference type="EMBL" id="RRT85478.1"/>
    </source>
</evidence>
<accession>A0A427BAI5</accession>
<dbReference type="Proteomes" id="UP000287651">
    <property type="component" value="Unassembled WGS sequence"/>
</dbReference>
<comment type="caution">
    <text evidence="1">The sequence shown here is derived from an EMBL/GenBank/DDBJ whole genome shotgun (WGS) entry which is preliminary data.</text>
</comment>
<sequence>MEAHLAVMAEPRLFLNLGGAEISVATVVETAAEVSLGASGRRRLGLLAEEDEREEEVEGEEGTCSHDPSVWTFMAASTYELCERMDMKATSSVFILCVREVVRQERQRYTSDLHFNMENSHVA</sequence>
<proteinExistence type="predicted"/>